<name>A0ABT0K4N4_9ACTN</name>
<feature type="transmembrane region" description="Helical" evidence="6">
    <location>
        <begin position="342"/>
        <end position="359"/>
    </location>
</feature>
<dbReference type="SUPFAM" id="SSF103473">
    <property type="entry name" value="MFS general substrate transporter"/>
    <property type="match status" value="1"/>
</dbReference>
<feature type="transmembrane region" description="Helical" evidence="6">
    <location>
        <begin position="95"/>
        <end position="113"/>
    </location>
</feature>
<feature type="transmembrane region" description="Helical" evidence="6">
    <location>
        <begin position="371"/>
        <end position="391"/>
    </location>
</feature>
<feature type="transmembrane region" description="Helical" evidence="6">
    <location>
        <begin position="432"/>
        <end position="454"/>
    </location>
</feature>
<organism evidence="8 9">
    <name type="scientific">Frankia umida</name>
    <dbReference type="NCBI Taxonomy" id="573489"/>
    <lineage>
        <taxon>Bacteria</taxon>
        <taxon>Bacillati</taxon>
        <taxon>Actinomycetota</taxon>
        <taxon>Actinomycetes</taxon>
        <taxon>Frankiales</taxon>
        <taxon>Frankiaceae</taxon>
        <taxon>Frankia</taxon>
    </lineage>
</organism>
<protein>
    <submittedName>
        <fullName evidence="8">MFS transporter</fullName>
    </submittedName>
</protein>
<evidence type="ECO:0000256" key="6">
    <source>
        <dbReference type="SAM" id="Phobius"/>
    </source>
</evidence>
<evidence type="ECO:0000313" key="8">
    <source>
        <dbReference type="EMBL" id="MCK9878759.1"/>
    </source>
</evidence>
<feature type="region of interest" description="Disordered" evidence="5">
    <location>
        <begin position="503"/>
        <end position="571"/>
    </location>
</feature>
<keyword evidence="9" id="KW-1185">Reference proteome</keyword>
<dbReference type="InterPro" id="IPR005828">
    <property type="entry name" value="MFS_sugar_transport-like"/>
</dbReference>
<dbReference type="Gene3D" id="1.20.1250.20">
    <property type="entry name" value="MFS general substrate transporter like domains"/>
    <property type="match status" value="1"/>
</dbReference>
<feature type="domain" description="Major facilitator superfamily (MFS) profile" evidence="7">
    <location>
        <begin position="56"/>
        <end position="492"/>
    </location>
</feature>
<evidence type="ECO:0000259" key="7">
    <source>
        <dbReference type="PROSITE" id="PS50850"/>
    </source>
</evidence>
<dbReference type="Pfam" id="PF00083">
    <property type="entry name" value="Sugar_tr"/>
    <property type="match status" value="1"/>
</dbReference>
<evidence type="ECO:0000256" key="4">
    <source>
        <dbReference type="ARBA" id="ARBA00023136"/>
    </source>
</evidence>
<dbReference type="PANTHER" id="PTHR23508">
    <property type="entry name" value="CARBOXYLIC ACID TRANSPORTER PROTEIN HOMOLOG"/>
    <property type="match status" value="1"/>
</dbReference>
<evidence type="ECO:0000256" key="2">
    <source>
        <dbReference type="ARBA" id="ARBA00022692"/>
    </source>
</evidence>
<dbReference type="CDD" id="cd17316">
    <property type="entry name" value="MFS_SV2_like"/>
    <property type="match status" value="1"/>
</dbReference>
<dbReference type="InterPro" id="IPR036259">
    <property type="entry name" value="MFS_trans_sf"/>
</dbReference>
<comment type="subcellular location">
    <subcellularLocation>
        <location evidence="1">Cell membrane</location>
        <topology evidence="1">Multi-pass membrane protein</topology>
    </subcellularLocation>
</comment>
<dbReference type="EMBL" id="JALKFT010000043">
    <property type="protein sequence ID" value="MCK9878759.1"/>
    <property type="molecule type" value="Genomic_DNA"/>
</dbReference>
<dbReference type="Proteomes" id="UP001201873">
    <property type="component" value="Unassembled WGS sequence"/>
</dbReference>
<dbReference type="PANTHER" id="PTHR23508:SF10">
    <property type="entry name" value="CARBOXYLIC ACID TRANSPORTER PROTEIN HOMOLOG"/>
    <property type="match status" value="1"/>
</dbReference>
<evidence type="ECO:0000256" key="5">
    <source>
        <dbReference type="SAM" id="MobiDB-lite"/>
    </source>
</evidence>
<feature type="transmembrane region" description="Helical" evidence="6">
    <location>
        <begin position="397"/>
        <end position="420"/>
    </location>
</feature>
<feature type="transmembrane region" description="Helical" evidence="6">
    <location>
        <begin position="52"/>
        <end position="75"/>
    </location>
</feature>
<feature type="region of interest" description="Disordered" evidence="5">
    <location>
        <begin position="1"/>
        <end position="26"/>
    </location>
</feature>
<evidence type="ECO:0000256" key="3">
    <source>
        <dbReference type="ARBA" id="ARBA00022989"/>
    </source>
</evidence>
<proteinExistence type="predicted"/>
<feature type="transmembrane region" description="Helical" evidence="6">
    <location>
        <begin position="466"/>
        <end position="487"/>
    </location>
</feature>
<reference evidence="8 9" key="1">
    <citation type="submission" date="2022-04" db="EMBL/GenBank/DDBJ databases">
        <title>Genome diversity in the genus Frankia.</title>
        <authorList>
            <person name="Carlos-Shanley C."/>
            <person name="Hahn D."/>
        </authorList>
    </citation>
    <scope>NUCLEOTIDE SEQUENCE [LARGE SCALE GENOMIC DNA]</scope>
    <source>
        <strain evidence="8 9">Ag45/Mut15</strain>
    </source>
</reference>
<feature type="transmembrane region" description="Helical" evidence="6">
    <location>
        <begin position="125"/>
        <end position="144"/>
    </location>
</feature>
<keyword evidence="2 6" id="KW-0812">Transmembrane</keyword>
<keyword evidence="3 6" id="KW-1133">Transmembrane helix</keyword>
<sequence length="571" mass="60033">MAGHGAHDHDIRRSGMDEATARDLPGRDDNRAAGVVRTAIPARLDRLPWARFHWMIIVGLGTVWILDGLEVTMVGAVGSRLTEDGSGIALSSADIGTAAAIYVLGACVGALFFGQLTDRFGRRKLFILTLGVYITATTLTAFSWTPWFFFLTRFFTGAGIGGEYAAINSAVDELIPARVRGRVDLIINGTYWAGSAAGSGLTVFFLSEHYFAADVGWRLSFGLGALLGLVILIVRRHVPESPRWLFIHGQADEAERIVGDIETSVEADTGQPLPPATSSITVRQRQVIPLRTIAETAFRTYPRRAVLGLALFIGQAFLYNAFTFDLGTMLTTFYDVKSSAVPVFLVVYALGNCAGPLLLGPLFDTVGRKPMIAGTYLAAAAFGVVLAVLFHSGALTAWTFLAVVAVTFFFASAGASAAYLTVSEIFPMETRALAIAFFYAIGTGIGGIAGSLLFGHLIDTGRTGPVMVGFLIGAAVMAIGGVAELLLGVDAAGRSLEEIAAPLTTTRNTNEANTADTDTADTDTAGTDTAAMGSRAVAPRGGHASGHGACPPQEAPASHQGDRPGRLPAGD</sequence>
<evidence type="ECO:0000313" key="9">
    <source>
        <dbReference type="Proteomes" id="UP001201873"/>
    </source>
</evidence>
<accession>A0ABT0K4N4</accession>
<dbReference type="InterPro" id="IPR020846">
    <property type="entry name" value="MFS_dom"/>
</dbReference>
<keyword evidence="4 6" id="KW-0472">Membrane</keyword>
<dbReference type="PROSITE" id="PS50850">
    <property type="entry name" value="MFS"/>
    <property type="match status" value="1"/>
</dbReference>
<feature type="transmembrane region" description="Helical" evidence="6">
    <location>
        <begin position="305"/>
        <end position="322"/>
    </location>
</feature>
<feature type="transmembrane region" description="Helical" evidence="6">
    <location>
        <begin position="215"/>
        <end position="234"/>
    </location>
</feature>
<evidence type="ECO:0000256" key="1">
    <source>
        <dbReference type="ARBA" id="ARBA00004651"/>
    </source>
</evidence>
<comment type="caution">
    <text evidence="8">The sequence shown here is derived from an EMBL/GenBank/DDBJ whole genome shotgun (WGS) entry which is preliminary data.</text>
</comment>
<feature type="compositionally biased region" description="Low complexity" evidence="5">
    <location>
        <begin position="504"/>
        <end position="531"/>
    </location>
</feature>
<gene>
    <name evidence="8" type="ORF">MXD59_23855</name>
</gene>